<dbReference type="Gene3D" id="2.10.25.10">
    <property type="entry name" value="Laminin"/>
    <property type="match status" value="2"/>
</dbReference>
<keyword evidence="9" id="KW-1015">Disulfide bond</keyword>
<comment type="caution">
    <text evidence="11">Lacks conserved residue(s) required for the propagation of feature annotation.</text>
</comment>
<dbReference type="CDD" id="cd00054">
    <property type="entry name" value="EGF_CA"/>
    <property type="match status" value="1"/>
</dbReference>
<evidence type="ECO:0000256" key="11">
    <source>
        <dbReference type="PROSITE-ProRule" id="PRU00076"/>
    </source>
</evidence>
<evidence type="ECO:0000256" key="2">
    <source>
        <dbReference type="ARBA" id="ARBA00010241"/>
    </source>
</evidence>
<feature type="domain" description="Laminin G" evidence="12">
    <location>
        <begin position="272"/>
        <end position="444"/>
    </location>
</feature>
<feature type="domain" description="Laminin G" evidence="12">
    <location>
        <begin position="85"/>
        <end position="226"/>
    </location>
</feature>
<keyword evidence="7" id="KW-1133">Transmembrane helix</keyword>
<dbReference type="GO" id="GO:0016020">
    <property type="term" value="C:membrane"/>
    <property type="evidence" value="ECO:0007669"/>
    <property type="project" value="UniProtKB-SubCell"/>
</dbReference>
<dbReference type="AlphaFoldDB" id="A0A4W6D366"/>
<dbReference type="CDD" id="cd00110">
    <property type="entry name" value="LamG"/>
    <property type="match status" value="3"/>
</dbReference>
<dbReference type="Pfam" id="PF02210">
    <property type="entry name" value="Laminin_G_2"/>
    <property type="match status" value="2"/>
</dbReference>
<evidence type="ECO:0000256" key="6">
    <source>
        <dbReference type="ARBA" id="ARBA00022737"/>
    </source>
</evidence>
<dbReference type="PANTHER" id="PTHR15036:SF57">
    <property type="entry name" value="NEUREXIN-3"/>
    <property type="match status" value="1"/>
</dbReference>
<dbReference type="InterPro" id="IPR013320">
    <property type="entry name" value="ConA-like_dom_sf"/>
</dbReference>
<keyword evidence="4" id="KW-0812">Transmembrane</keyword>
<keyword evidence="6" id="KW-0677">Repeat</keyword>
<reference evidence="14" key="2">
    <citation type="submission" date="2025-08" db="UniProtKB">
        <authorList>
            <consortium name="Ensembl"/>
        </authorList>
    </citation>
    <scope>IDENTIFICATION</scope>
</reference>
<sequence length="711" mass="79463">MVVTTDSTNLAESLLFLDPGHFFCISSSVSSHQITLCIVSELSKVVYKNNDIRLELSRLARIVDPKMKIQGEVSYKCENVATLDPISFFETPEAYISLPKWNTKRMGSISFDFRTTDQKNTKVDFFAVELLDGSLYLLLDMGSGTIKVKATQTKVNDGAWYHVDIQRDGRSGTISVNSRRTPFTLWTAMLNYGYVGCIRDLFIDGRSKDIRQIAEAQNGAGIKPSCNKQPGKQCESYPCKNRGVCKEGWNRFICDCTGTGYWSRTCEREASILSYDGSMYMKVVMPTIMHTEAEDVSLRFRSQRAYGLLMATTSRDSADTLRLELDGGRVKLTVNLDCIRINCNSSKGPETLYAGQKLNDNEWHTVRVVRRGKTYKLTVDDDVAEGQMVGDHTRLEFHNIETGIMTERRYVSSIPSSFIGHLQSLRFNGMLYIDLCKNGDIDYCELNARFGVRSIIADPVTFKSKSSYLSLATLQAYTSMHLFFQFKTTSPDGFILFNSGDGNDFIAVELVKGYIHYVFDLGNGPNLIKGKSERALNDNQWHNVAITRDNSNTHTLKVDATATSQSINGAKNLDLKGDLFIAGLGPGMYGNLPKLVASREGFQGCLASVDLNGRLPDLLNDALFRSGQIERGCEGPSTTCQEDSCANMGICIQQWENYTCDCSMTSYTGTQCNDREYGCHFQISVYSESSCEKFNPLPILLLKTRVSDVVR</sequence>
<dbReference type="PROSITE" id="PS50026">
    <property type="entry name" value="EGF_3"/>
    <property type="match status" value="2"/>
</dbReference>
<evidence type="ECO:0000256" key="1">
    <source>
        <dbReference type="ARBA" id="ARBA00004479"/>
    </source>
</evidence>
<protein>
    <submittedName>
        <fullName evidence="14">Neurexin 3a</fullName>
    </submittedName>
</protein>
<dbReference type="PROSITE" id="PS50025">
    <property type="entry name" value="LAM_G_DOMAIN"/>
    <property type="match status" value="3"/>
</dbReference>
<dbReference type="FunFam" id="2.10.25.10:FF:000015">
    <property type="entry name" value="neurexin-1 isoform X1"/>
    <property type="match status" value="1"/>
</dbReference>
<dbReference type="InterPro" id="IPR050372">
    <property type="entry name" value="Neurexin-related_CASP"/>
</dbReference>
<dbReference type="GeneTree" id="ENSGT00940000154618"/>
<evidence type="ECO:0000256" key="7">
    <source>
        <dbReference type="ARBA" id="ARBA00022989"/>
    </source>
</evidence>
<dbReference type="Gene3D" id="2.60.120.200">
    <property type="match status" value="3"/>
</dbReference>
<accession>A0A4W6D366</accession>
<name>A0A4W6D366_LATCA</name>
<dbReference type="Proteomes" id="UP000314980">
    <property type="component" value="Unassembled WGS sequence"/>
</dbReference>
<dbReference type="SUPFAM" id="SSF49899">
    <property type="entry name" value="Concanavalin A-like lectins/glucanases"/>
    <property type="match status" value="3"/>
</dbReference>
<dbReference type="FunFam" id="2.60.120.200:FF:000004">
    <property type="entry name" value="neurexin-1 isoform X1"/>
    <property type="match status" value="1"/>
</dbReference>
<evidence type="ECO:0000256" key="10">
    <source>
        <dbReference type="ARBA" id="ARBA00054347"/>
    </source>
</evidence>
<evidence type="ECO:0000313" key="14">
    <source>
        <dbReference type="Ensembl" id="ENSLCAP00010019163.1"/>
    </source>
</evidence>
<feature type="domain" description="Laminin G" evidence="12">
    <location>
        <begin position="458"/>
        <end position="633"/>
    </location>
</feature>
<comment type="subcellular location">
    <subcellularLocation>
        <location evidence="1">Membrane</location>
        <topology evidence="1">Single-pass type I membrane protein</topology>
    </subcellularLocation>
</comment>
<keyword evidence="3 11" id="KW-0245">EGF-like domain</keyword>
<evidence type="ECO:0000313" key="15">
    <source>
        <dbReference type="Proteomes" id="UP000314980"/>
    </source>
</evidence>
<dbReference type="SMART" id="SM00181">
    <property type="entry name" value="EGF"/>
    <property type="match status" value="2"/>
</dbReference>
<reference evidence="15" key="1">
    <citation type="submission" date="2015-09" db="EMBL/GenBank/DDBJ databases">
        <authorList>
            <person name="Sai Rama Sridatta P."/>
        </authorList>
    </citation>
    <scope>NUCLEOTIDE SEQUENCE [LARGE SCALE GENOMIC DNA]</scope>
</reference>
<dbReference type="FunFam" id="2.10.25.10:FF:000029">
    <property type="entry name" value="neurexin-1 isoform X1"/>
    <property type="match status" value="1"/>
</dbReference>
<reference evidence="14" key="3">
    <citation type="submission" date="2025-09" db="UniProtKB">
        <authorList>
            <consortium name="Ensembl"/>
        </authorList>
    </citation>
    <scope>IDENTIFICATION</scope>
</reference>
<comment type="function">
    <text evidence="10">Neuronal cell surface protein that may be involved in cell recognition and cell adhesion.</text>
</comment>
<comment type="similarity">
    <text evidence="2">Belongs to the neurexin family.</text>
</comment>
<dbReference type="InterPro" id="IPR000742">
    <property type="entry name" value="EGF"/>
</dbReference>
<dbReference type="FunFam" id="2.60.120.200:FF:000007">
    <property type="entry name" value="neurexin-1 isoform X1"/>
    <property type="match status" value="1"/>
</dbReference>
<evidence type="ECO:0000256" key="4">
    <source>
        <dbReference type="ARBA" id="ARBA00022692"/>
    </source>
</evidence>
<feature type="domain" description="EGF-like" evidence="13">
    <location>
        <begin position="230"/>
        <end position="267"/>
    </location>
</feature>
<dbReference type="SMART" id="SM00282">
    <property type="entry name" value="LamG"/>
    <property type="match status" value="3"/>
</dbReference>
<dbReference type="InterPro" id="IPR001791">
    <property type="entry name" value="Laminin_G"/>
</dbReference>
<evidence type="ECO:0000256" key="8">
    <source>
        <dbReference type="ARBA" id="ARBA00023136"/>
    </source>
</evidence>
<keyword evidence="15" id="KW-1185">Reference proteome</keyword>
<dbReference type="Ensembl" id="ENSLCAT00010019572.1">
    <property type="protein sequence ID" value="ENSLCAP00010019163.1"/>
    <property type="gene ID" value="ENSLCAG00010008952.1"/>
</dbReference>
<evidence type="ECO:0000256" key="5">
    <source>
        <dbReference type="ARBA" id="ARBA00022729"/>
    </source>
</evidence>
<dbReference type="Pfam" id="PF00054">
    <property type="entry name" value="Laminin_G_1"/>
    <property type="match status" value="1"/>
</dbReference>
<proteinExistence type="inferred from homology"/>
<evidence type="ECO:0000259" key="13">
    <source>
        <dbReference type="PROSITE" id="PS50026"/>
    </source>
</evidence>
<evidence type="ECO:0000256" key="9">
    <source>
        <dbReference type="ARBA" id="ARBA00023157"/>
    </source>
</evidence>
<keyword evidence="5" id="KW-0732">Signal</keyword>
<feature type="domain" description="EGF-like" evidence="13">
    <location>
        <begin position="636"/>
        <end position="673"/>
    </location>
</feature>
<keyword evidence="8" id="KW-0472">Membrane</keyword>
<evidence type="ECO:0000256" key="3">
    <source>
        <dbReference type="ARBA" id="ARBA00022536"/>
    </source>
</evidence>
<dbReference type="SUPFAM" id="SSF57196">
    <property type="entry name" value="EGF/Laminin"/>
    <property type="match status" value="1"/>
</dbReference>
<dbReference type="PANTHER" id="PTHR15036">
    <property type="entry name" value="PIKACHURIN-LIKE PROTEIN"/>
    <property type="match status" value="1"/>
</dbReference>
<evidence type="ECO:0000259" key="12">
    <source>
        <dbReference type="PROSITE" id="PS50025"/>
    </source>
</evidence>
<gene>
    <name evidence="14" type="primary">NRXN3</name>
</gene>
<organism evidence="14 15">
    <name type="scientific">Lates calcarifer</name>
    <name type="common">Barramundi</name>
    <name type="synonym">Holocentrus calcarifer</name>
    <dbReference type="NCBI Taxonomy" id="8187"/>
    <lineage>
        <taxon>Eukaryota</taxon>
        <taxon>Metazoa</taxon>
        <taxon>Chordata</taxon>
        <taxon>Craniata</taxon>
        <taxon>Vertebrata</taxon>
        <taxon>Euteleostomi</taxon>
        <taxon>Actinopterygii</taxon>
        <taxon>Neopterygii</taxon>
        <taxon>Teleostei</taxon>
        <taxon>Neoteleostei</taxon>
        <taxon>Acanthomorphata</taxon>
        <taxon>Carangaria</taxon>
        <taxon>Carangaria incertae sedis</taxon>
        <taxon>Centropomidae</taxon>
        <taxon>Lates</taxon>
    </lineage>
</organism>